<reference evidence="9 10" key="1">
    <citation type="submission" date="2019-03" db="EMBL/GenBank/DDBJ databases">
        <title>Paraburkholderia sp. 4M-K11, isolated from subtropical forest soil.</title>
        <authorList>
            <person name="Gao Z.-H."/>
            <person name="Qiu L.-H."/>
        </authorList>
    </citation>
    <scope>NUCLEOTIDE SEQUENCE [LARGE SCALE GENOMIC DNA]</scope>
    <source>
        <strain evidence="9 10">4M-K11</strain>
    </source>
</reference>
<dbReference type="AlphaFoldDB" id="A0A4R5LY79"/>
<sequence length="406" mass="44335">MGRNTHWLNRERLRIYPRIVLGLIVVVFITWVLLSKDMLDPKGKPLGADFIAFWAASHIALAGHAEDAYNLPSLFKAVQIAVPASQSIFAWYYPPSFYLVVLPLALLPYLAAYLTFILSTLTCYLLVLRRIVFNTTAKWCLAAFPGLWMNVFHGQNAFLTAALAGTALLCLRRRPILAGVFIGLLTLKPQLAVLFPVALLAIGAWRTLISAALTALCFFGLGTAALGTATIGGCLASLGDARQFLESGVLPWAKMPTVFAFLRLIGTPVIGAYTVHGLVAAGAVFAMWYVWRRCANWELRGAALFAATFLCSPYLFDYDLAWLAFPIGWLALTGLRTGWLSGEREVLVAAWLLPLAMDPVATVLHLQVAPFVLSALLGIAVRRAARSPRTSTVIVHCQDNGFLSAR</sequence>
<dbReference type="OrthoDB" id="8962112at2"/>
<keyword evidence="5 8" id="KW-1133">Transmembrane helix</keyword>
<evidence type="ECO:0000256" key="6">
    <source>
        <dbReference type="ARBA" id="ARBA00023136"/>
    </source>
</evidence>
<keyword evidence="4 8" id="KW-0812">Transmembrane</keyword>
<evidence type="ECO:0000256" key="7">
    <source>
        <dbReference type="ARBA" id="ARBA00024033"/>
    </source>
</evidence>
<evidence type="ECO:0000256" key="4">
    <source>
        <dbReference type="ARBA" id="ARBA00022692"/>
    </source>
</evidence>
<dbReference type="GO" id="GO:0005886">
    <property type="term" value="C:plasma membrane"/>
    <property type="evidence" value="ECO:0007669"/>
    <property type="project" value="UniProtKB-SubCell"/>
</dbReference>
<evidence type="ECO:0000256" key="1">
    <source>
        <dbReference type="ARBA" id="ARBA00004651"/>
    </source>
</evidence>
<keyword evidence="10" id="KW-1185">Reference proteome</keyword>
<dbReference type="EMBL" id="SMRP01000048">
    <property type="protein sequence ID" value="TDG17262.1"/>
    <property type="molecule type" value="Genomic_DNA"/>
</dbReference>
<protein>
    <submittedName>
        <fullName evidence="9">DUF2029 domain-containing protein</fullName>
    </submittedName>
</protein>
<organism evidence="9 10">
    <name type="scientific">Paraburkholderia silviterrae</name>
    <dbReference type="NCBI Taxonomy" id="2528715"/>
    <lineage>
        <taxon>Bacteria</taxon>
        <taxon>Pseudomonadati</taxon>
        <taxon>Pseudomonadota</taxon>
        <taxon>Betaproteobacteria</taxon>
        <taxon>Burkholderiales</taxon>
        <taxon>Burkholderiaceae</taxon>
        <taxon>Paraburkholderia</taxon>
    </lineage>
</organism>
<dbReference type="InterPro" id="IPR018584">
    <property type="entry name" value="GT87"/>
</dbReference>
<proteinExistence type="inferred from homology"/>
<keyword evidence="6 8" id="KW-0472">Membrane</keyword>
<feature type="transmembrane region" description="Helical" evidence="8">
    <location>
        <begin position="208"/>
        <end position="238"/>
    </location>
</feature>
<feature type="transmembrane region" description="Helical" evidence="8">
    <location>
        <begin position="106"/>
        <end position="127"/>
    </location>
</feature>
<dbReference type="Pfam" id="PF09594">
    <property type="entry name" value="GT87"/>
    <property type="match status" value="1"/>
</dbReference>
<dbReference type="Proteomes" id="UP000295722">
    <property type="component" value="Unassembled WGS sequence"/>
</dbReference>
<feature type="transmembrane region" description="Helical" evidence="8">
    <location>
        <begin position="15"/>
        <end position="34"/>
    </location>
</feature>
<evidence type="ECO:0000313" key="9">
    <source>
        <dbReference type="EMBL" id="TDG17262.1"/>
    </source>
</evidence>
<comment type="caution">
    <text evidence="9">The sequence shown here is derived from an EMBL/GenBank/DDBJ whole genome shotgun (WGS) entry which is preliminary data.</text>
</comment>
<comment type="subcellular location">
    <subcellularLocation>
        <location evidence="1">Cell membrane</location>
        <topology evidence="1">Multi-pass membrane protein</topology>
    </subcellularLocation>
</comment>
<keyword evidence="2" id="KW-1003">Cell membrane</keyword>
<feature type="transmembrane region" description="Helical" evidence="8">
    <location>
        <begin position="297"/>
        <end position="316"/>
    </location>
</feature>
<feature type="transmembrane region" description="Helical" evidence="8">
    <location>
        <begin position="258"/>
        <end position="291"/>
    </location>
</feature>
<evidence type="ECO:0000256" key="3">
    <source>
        <dbReference type="ARBA" id="ARBA00022679"/>
    </source>
</evidence>
<evidence type="ECO:0000256" key="5">
    <source>
        <dbReference type="ARBA" id="ARBA00022989"/>
    </source>
</evidence>
<accession>A0A4R5LY79</accession>
<evidence type="ECO:0000256" key="8">
    <source>
        <dbReference type="SAM" id="Phobius"/>
    </source>
</evidence>
<name>A0A4R5LY79_9BURK</name>
<feature type="transmembrane region" description="Helical" evidence="8">
    <location>
        <begin position="176"/>
        <end position="202"/>
    </location>
</feature>
<feature type="transmembrane region" description="Helical" evidence="8">
    <location>
        <begin position="360"/>
        <end position="381"/>
    </location>
</feature>
<feature type="transmembrane region" description="Helical" evidence="8">
    <location>
        <begin position="147"/>
        <end position="169"/>
    </location>
</feature>
<evidence type="ECO:0000256" key="2">
    <source>
        <dbReference type="ARBA" id="ARBA00022475"/>
    </source>
</evidence>
<comment type="similarity">
    <text evidence="7">Belongs to the glycosyltransferase 87 family.</text>
</comment>
<keyword evidence="3" id="KW-0808">Transferase</keyword>
<evidence type="ECO:0000313" key="10">
    <source>
        <dbReference type="Proteomes" id="UP000295722"/>
    </source>
</evidence>
<dbReference type="GO" id="GO:0016758">
    <property type="term" value="F:hexosyltransferase activity"/>
    <property type="evidence" value="ECO:0007669"/>
    <property type="project" value="InterPro"/>
</dbReference>
<gene>
    <name evidence="9" type="ORF">EYW47_38615</name>
</gene>